<gene>
    <name evidence="2" type="ORF">METZ01_LOCUS447155</name>
</gene>
<dbReference type="Gene3D" id="3.90.1150.10">
    <property type="entry name" value="Aspartate Aminotransferase, domain 1"/>
    <property type="match status" value="1"/>
</dbReference>
<dbReference type="InterPro" id="IPR050103">
    <property type="entry name" value="Class-III_PLP-dep_AT"/>
</dbReference>
<dbReference type="EMBL" id="UINC01183509">
    <property type="protein sequence ID" value="SVD94301.1"/>
    <property type="molecule type" value="Genomic_DNA"/>
</dbReference>
<accession>A0A382ZFP7</accession>
<organism evidence="2">
    <name type="scientific">marine metagenome</name>
    <dbReference type="NCBI Taxonomy" id="408172"/>
    <lineage>
        <taxon>unclassified sequences</taxon>
        <taxon>metagenomes</taxon>
        <taxon>ecological metagenomes</taxon>
    </lineage>
</organism>
<dbReference type="GO" id="GO:0030170">
    <property type="term" value="F:pyridoxal phosphate binding"/>
    <property type="evidence" value="ECO:0007669"/>
    <property type="project" value="InterPro"/>
</dbReference>
<dbReference type="SUPFAM" id="SSF53383">
    <property type="entry name" value="PLP-dependent transferases"/>
    <property type="match status" value="1"/>
</dbReference>
<dbReference type="PANTHER" id="PTHR11986:SF113">
    <property type="entry name" value="SUCCINYLORNITHINE TRANSAMINASE"/>
    <property type="match status" value="1"/>
</dbReference>
<dbReference type="Pfam" id="PF00202">
    <property type="entry name" value="Aminotran_3"/>
    <property type="match status" value="1"/>
</dbReference>
<sequence length="171" mass="19659">MLLEDQIPRIQKLISEKLGGLPKNALQNDMVMRTTFMRLHRMLPRFIRIAVGEATFVEFCMANRDRLLSFKGAVQERMQETDPESQTQDKTQTDLEMEEQMKELQELSLKVYLPTYPPKPLVLERSRGAVIWDLQGKDYIDFGAGIAVSSLGHQDPELLLAISEQASKLWH</sequence>
<reference evidence="2" key="1">
    <citation type="submission" date="2018-05" db="EMBL/GenBank/DDBJ databases">
        <authorList>
            <person name="Lanie J.A."/>
            <person name="Ng W.-L."/>
            <person name="Kazmierczak K.M."/>
            <person name="Andrzejewski T.M."/>
            <person name="Davidsen T.M."/>
            <person name="Wayne K.J."/>
            <person name="Tettelin H."/>
            <person name="Glass J.I."/>
            <person name="Rusch D."/>
            <person name="Podicherti R."/>
            <person name="Tsui H.-C.T."/>
            <person name="Winkler M.E."/>
        </authorList>
    </citation>
    <scope>NUCLEOTIDE SEQUENCE</scope>
</reference>
<comment type="cofactor">
    <cofactor evidence="1">
        <name>pyridoxal 5'-phosphate</name>
        <dbReference type="ChEBI" id="CHEBI:597326"/>
    </cofactor>
</comment>
<feature type="non-terminal residue" evidence="2">
    <location>
        <position position="171"/>
    </location>
</feature>
<dbReference type="AlphaFoldDB" id="A0A382ZFP7"/>
<dbReference type="InterPro" id="IPR015422">
    <property type="entry name" value="PyrdxlP-dep_Trfase_small"/>
</dbReference>
<evidence type="ECO:0000256" key="1">
    <source>
        <dbReference type="ARBA" id="ARBA00001933"/>
    </source>
</evidence>
<dbReference type="GO" id="GO:0008483">
    <property type="term" value="F:transaminase activity"/>
    <property type="evidence" value="ECO:0007669"/>
    <property type="project" value="InterPro"/>
</dbReference>
<proteinExistence type="predicted"/>
<name>A0A382ZFP7_9ZZZZ</name>
<dbReference type="InterPro" id="IPR015424">
    <property type="entry name" value="PyrdxlP-dep_Trfase"/>
</dbReference>
<dbReference type="PANTHER" id="PTHR11986">
    <property type="entry name" value="AMINOTRANSFERASE CLASS III"/>
    <property type="match status" value="1"/>
</dbReference>
<evidence type="ECO:0000313" key="2">
    <source>
        <dbReference type="EMBL" id="SVD94301.1"/>
    </source>
</evidence>
<dbReference type="InterPro" id="IPR005814">
    <property type="entry name" value="Aminotrans_3"/>
</dbReference>
<protein>
    <submittedName>
        <fullName evidence="2">Uncharacterized protein</fullName>
    </submittedName>
</protein>
<dbReference type="GO" id="GO:0042802">
    <property type="term" value="F:identical protein binding"/>
    <property type="evidence" value="ECO:0007669"/>
    <property type="project" value="TreeGrafter"/>
</dbReference>